<dbReference type="AlphaFoldDB" id="A0A5B7JVI3"/>
<protein>
    <submittedName>
        <fullName evidence="1">Uncharacterized protein</fullName>
    </submittedName>
</protein>
<sequence length="102" mass="10989">MPLHALRCGDTQYRCLTKSTIKATYGIISRPRGNEKQEKKGSNLEPEAVMYFGILNSPVLPRGGAPSGIPPPSLKAFISIILPPKPAQKPYCPETGAKGLEV</sequence>
<comment type="caution">
    <text evidence="1">The sequence shown here is derived from an EMBL/GenBank/DDBJ whole genome shotgun (WGS) entry which is preliminary data.</text>
</comment>
<reference evidence="1 2" key="1">
    <citation type="submission" date="2019-05" db="EMBL/GenBank/DDBJ databases">
        <title>Another draft genome of Portunus trituberculatus and its Hox gene families provides insights of decapod evolution.</title>
        <authorList>
            <person name="Jeong J.-H."/>
            <person name="Song I."/>
            <person name="Kim S."/>
            <person name="Choi T."/>
            <person name="Kim D."/>
            <person name="Ryu S."/>
            <person name="Kim W."/>
        </authorList>
    </citation>
    <scope>NUCLEOTIDE SEQUENCE [LARGE SCALE GENOMIC DNA]</scope>
    <source>
        <tissue evidence="1">Muscle</tissue>
    </source>
</reference>
<dbReference type="Proteomes" id="UP000324222">
    <property type="component" value="Unassembled WGS sequence"/>
</dbReference>
<organism evidence="1 2">
    <name type="scientific">Portunus trituberculatus</name>
    <name type="common">Swimming crab</name>
    <name type="synonym">Neptunus trituberculatus</name>
    <dbReference type="NCBI Taxonomy" id="210409"/>
    <lineage>
        <taxon>Eukaryota</taxon>
        <taxon>Metazoa</taxon>
        <taxon>Ecdysozoa</taxon>
        <taxon>Arthropoda</taxon>
        <taxon>Crustacea</taxon>
        <taxon>Multicrustacea</taxon>
        <taxon>Malacostraca</taxon>
        <taxon>Eumalacostraca</taxon>
        <taxon>Eucarida</taxon>
        <taxon>Decapoda</taxon>
        <taxon>Pleocyemata</taxon>
        <taxon>Brachyura</taxon>
        <taxon>Eubrachyura</taxon>
        <taxon>Portunoidea</taxon>
        <taxon>Portunidae</taxon>
        <taxon>Portuninae</taxon>
        <taxon>Portunus</taxon>
    </lineage>
</organism>
<keyword evidence="2" id="KW-1185">Reference proteome</keyword>
<proteinExistence type="predicted"/>
<name>A0A5B7JVI3_PORTR</name>
<accession>A0A5B7JVI3</accession>
<dbReference type="EMBL" id="VSRR010121271">
    <property type="protein sequence ID" value="MPD00083.1"/>
    <property type="molecule type" value="Genomic_DNA"/>
</dbReference>
<gene>
    <name evidence="1" type="ORF">E2C01_095532</name>
</gene>
<evidence type="ECO:0000313" key="1">
    <source>
        <dbReference type="EMBL" id="MPD00083.1"/>
    </source>
</evidence>
<evidence type="ECO:0000313" key="2">
    <source>
        <dbReference type="Proteomes" id="UP000324222"/>
    </source>
</evidence>